<dbReference type="EMBL" id="JAUSVL010000001">
    <property type="protein sequence ID" value="MDQ0288968.1"/>
    <property type="molecule type" value="Genomic_DNA"/>
</dbReference>
<comment type="caution">
    <text evidence="1">The sequence shown here is derived from an EMBL/GenBank/DDBJ whole genome shotgun (WGS) entry which is preliminary data.</text>
</comment>
<reference evidence="1" key="1">
    <citation type="submission" date="2023-07" db="EMBL/GenBank/DDBJ databases">
        <title>Genomic Encyclopedia of Type Strains, Phase IV (KMG-IV): sequencing the most valuable type-strain genomes for metagenomic binning, comparative biology and taxonomic classification.</title>
        <authorList>
            <person name="Goeker M."/>
        </authorList>
    </citation>
    <scope>NUCLEOTIDE SEQUENCE</scope>
    <source>
        <strain evidence="1">DSM 24202</strain>
    </source>
</reference>
<keyword evidence="2" id="KW-1185">Reference proteome</keyword>
<sequence length="178" mass="20561">MEKSQIADILVNSNSTGEIPIFLDIDNEIISLDFQKISGVLFYGKKATNNMMKVARKINNKQYVITPIKSVNDLQNLYNSFLQVYKQETYFIPSNIILIDNIETLYNYSQEIKDKLIEILRKGHGVNLYFLCGSNDSKLSQDISVNFSVKVEDFYSTTQLNYNAIFDYIGKRQKINIK</sequence>
<protein>
    <submittedName>
        <fullName evidence="1">Uncharacterized protein</fullName>
    </submittedName>
</protein>
<organism evidence="1 2">
    <name type="scientific">Oligosphaera ethanolica</name>
    <dbReference type="NCBI Taxonomy" id="760260"/>
    <lineage>
        <taxon>Bacteria</taxon>
        <taxon>Pseudomonadati</taxon>
        <taxon>Lentisphaerota</taxon>
        <taxon>Oligosphaeria</taxon>
        <taxon>Oligosphaerales</taxon>
        <taxon>Oligosphaeraceae</taxon>
        <taxon>Oligosphaera</taxon>
    </lineage>
</organism>
<dbReference type="Proteomes" id="UP001238163">
    <property type="component" value="Unassembled WGS sequence"/>
</dbReference>
<dbReference type="AlphaFoldDB" id="A0AAE3VES5"/>
<proteinExistence type="predicted"/>
<gene>
    <name evidence="1" type="ORF">J3R75_001075</name>
</gene>
<evidence type="ECO:0000313" key="2">
    <source>
        <dbReference type="Proteomes" id="UP001238163"/>
    </source>
</evidence>
<name>A0AAE3VES5_9BACT</name>
<dbReference type="RefSeq" id="WP_307260308.1">
    <property type="nucleotide sequence ID" value="NZ_JAUSVL010000001.1"/>
</dbReference>
<accession>A0AAE3VES5</accession>
<evidence type="ECO:0000313" key="1">
    <source>
        <dbReference type="EMBL" id="MDQ0288968.1"/>
    </source>
</evidence>